<evidence type="ECO:0000313" key="3">
    <source>
        <dbReference type="Proteomes" id="UP001142055"/>
    </source>
</evidence>
<keyword evidence="1" id="KW-1133">Transmembrane helix</keyword>
<keyword evidence="3" id="KW-1185">Reference proteome</keyword>
<proteinExistence type="predicted"/>
<keyword evidence="1" id="KW-0812">Transmembrane</keyword>
<name>A0A9Q0M9K6_BLOTA</name>
<reference evidence="2" key="1">
    <citation type="submission" date="2022-12" db="EMBL/GenBank/DDBJ databases">
        <title>Genome assemblies of Blomia tropicalis.</title>
        <authorList>
            <person name="Cui Y."/>
        </authorList>
    </citation>
    <scope>NUCLEOTIDE SEQUENCE</scope>
    <source>
        <tissue evidence="2">Adult mites</tissue>
    </source>
</reference>
<dbReference type="EMBL" id="JAPWDV010000002">
    <property type="protein sequence ID" value="KAJ6221444.1"/>
    <property type="molecule type" value="Genomic_DNA"/>
</dbReference>
<evidence type="ECO:0008006" key="4">
    <source>
        <dbReference type="Google" id="ProtNLM"/>
    </source>
</evidence>
<feature type="transmembrane region" description="Helical" evidence="1">
    <location>
        <begin position="70"/>
        <end position="92"/>
    </location>
</feature>
<comment type="caution">
    <text evidence="2">The sequence shown here is derived from an EMBL/GenBank/DDBJ whole genome shotgun (WGS) entry which is preliminary data.</text>
</comment>
<accession>A0A9Q0M9K6</accession>
<gene>
    <name evidence="2" type="ORF">RDWZM_007256</name>
</gene>
<organism evidence="2 3">
    <name type="scientific">Blomia tropicalis</name>
    <name type="common">Mite</name>
    <dbReference type="NCBI Taxonomy" id="40697"/>
    <lineage>
        <taxon>Eukaryota</taxon>
        <taxon>Metazoa</taxon>
        <taxon>Ecdysozoa</taxon>
        <taxon>Arthropoda</taxon>
        <taxon>Chelicerata</taxon>
        <taxon>Arachnida</taxon>
        <taxon>Acari</taxon>
        <taxon>Acariformes</taxon>
        <taxon>Sarcoptiformes</taxon>
        <taxon>Astigmata</taxon>
        <taxon>Glycyphagoidea</taxon>
        <taxon>Echimyopodidae</taxon>
        <taxon>Blomia</taxon>
    </lineage>
</organism>
<keyword evidence="1" id="KW-0472">Membrane</keyword>
<dbReference type="AlphaFoldDB" id="A0A9Q0M9K6"/>
<dbReference type="Proteomes" id="UP001142055">
    <property type="component" value="Chromosome 2"/>
</dbReference>
<evidence type="ECO:0000313" key="2">
    <source>
        <dbReference type="EMBL" id="KAJ6221444.1"/>
    </source>
</evidence>
<evidence type="ECO:0000256" key="1">
    <source>
        <dbReference type="SAM" id="Phobius"/>
    </source>
</evidence>
<feature type="transmembrane region" description="Helical" evidence="1">
    <location>
        <begin position="20"/>
        <end position="40"/>
    </location>
</feature>
<protein>
    <recommendedName>
        <fullName evidence="4">Transmembrane protein</fullName>
    </recommendedName>
</protein>
<sequence length="99" mass="11907">MRLDSDTLRTRKRMVRTRFHVGFCSFPMEMLLFIHIVYIGRRRRRQMVAHSFVRPIISVVHFHASDKNLLVYTVHNTRSFLIVVIVCLLAWFRSLQFKS</sequence>